<reference evidence="6 7" key="1">
    <citation type="submission" date="2015-03" db="EMBL/GenBank/DDBJ databases">
        <authorList>
            <person name="Radwan O."/>
            <person name="Al-Naeli F.A."/>
            <person name="Rendon G.A."/>
            <person name="Fields C."/>
        </authorList>
    </citation>
    <scope>NUCLEOTIDE SEQUENCE [LARGE SCALE GENOMIC DNA]</scope>
    <source>
        <strain evidence="6">CR-DP1</strain>
    </source>
</reference>
<evidence type="ECO:0000256" key="1">
    <source>
        <dbReference type="ARBA" id="ARBA00004127"/>
    </source>
</evidence>
<evidence type="ECO:0008006" key="8">
    <source>
        <dbReference type="Google" id="ProtNLM"/>
    </source>
</evidence>
<sequence>MAPTRRLVRKRPLMQRITAYLNPMDFLLWLSEELETREYDPQSLGLKLGLAMHFIFVLALSNSVDDDPDDIFGDSTSTSSLSYLSRAIVCTLGIVSLVNAYSAMTRVRLYRLFQHNIDDTPDTSSAQRVSVFSNPVAASPLRMLANAFKSETAEERAHPDRTRDVWELSVWDPMPLCLRVMCIFSPAHVLIYLLALPISPDDPQPSLTVFNCLIVQTLFSAQLLLLKSQFAQQSKDTALINREVMNEYTIKFVHPRLYPQVRDASTQANITESNKKLRIEMSSAVGTPTTPLHRSFQTHPNQNYSRAYDPEGHSNTPNVNNARTPNINNICAPTINNIRMNVPSMTRTVDSIESPSVAASQRAAMRKNAAAAMVSKGTSAPVAPTTIAPTPVPEALRSRASTATTAGIPGTSNLNFGGNMGIHTHNRSPLKKSMGVNDVPVSSPRNSREMAALEQKDWKRPMSRNPFAETDRKPRVSQSPVRPARKPQQPQERYPSRWG</sequence>
<name>A0A0F4ZKV4_9PEZI</name>
<evidence type="ECO:0000313" key="6">
    <source>
        <dbReference type="EMBL" id="KKA31234.1"/>
    </source>
</evidence>
<dbReference type="InterPro" id="IPR018819">
    <property type="entry name" value="Nur1/Mug154"/>
</dbReference>
<evidence type="ECO:0000256" key="3">
    <source>
        <dbReference type="ARBA" id="ARBA00022989"/>
    </source>
</evidence>
<evidence type="ECO:0000313" key="7">
    <source>
        <dbReference type="Proteomes" id="UP000033483"/>
    </source>
</evidence>
<dbReference type="OrthoDB" id="3363151at2759"/>
<accession>A0A0F4ZKV4</accession>
<keyword evidence="3" id="KW-1133">Transmembrane helix</keyword>
<dbReference type="Pfam" id="PF10332">
    <property type="entry name" value="DUF2418"/>
    <property type="match status" value="1"/>
</dbReference>
<dbReference type="EMBL" id="LAEV01000018">
    <property type="protein sequence ID" value="KKA31234.1"/>
    <property type="molecule type" value="Genomic_DNA"/>
</dbReference>
<keyword evidence="7" id="KW-1185">Reference proteome</keyword>
<proteinExistence type="predicted"/>
<organism evidence="6 7">
    <name type="scientific">Thielaviopsis punctulata</name>
    <dbReference type="NCBI Taxonomy" id="72032"/>
    <lineage>
        <taxon>Eukaryota</taxon>
        <taxon>Fungi</taxon>
        <taxon>Dikarya</taxon>
        <taxon>Ascomycota</taxon>
        <taxon>Pezizomycotina</taxon>
        <taxon>Sordariomycetes</taxon>
        <taxon>Hypocreomycetidae</taxon>
        <taxon>Microascales</taxon>
        <taxon>Ceratocystidaceae</taxon>
        <taxon>Thielaviopsis</taxon>
    </lineage>
</organism>
<comment type="subcellular location">
    <subcellularLocation>
        <location evidence="1">Endomembrane system</location>
        <topology evidence="1">Multi-pass membrane protein</topology>
    </subcellularLocation>
</comment>
<dbReference type="GO" id="GO:0043007">
    <property type="term" value="P:maintenance of rDNA"/>
    <property type="evidence" value="ECO:0007669"/>
    <property type="project" value="TreeGrafter"/>
</dbReference>
<evidence type="ECO:0000256" key="4">
    <source>
        <dbReference type="ARBA" id="ARBA00023136"/>
    </source>
</evidence>
<dbReference type="GO" id="GO:0012505">
    <property type="term" value="C:endomembrane system"/>
    <property type="evidence" value="ECO:0007669"/>
    <property type="project" value="UniProtKB-SubCell"/>
</dbReference>
<dbReference type="PANTHER" id="PTHR28293">
    <property type="entry name" value="NUCLEAR RIM PROTEIN 1"/>
    <property type="match status" value="1"/>
</dbReference>
<feature type="compositionally biased region" description="Low complexity" evidence="5">
    <location>
        <begin position="380"/>
        <end position="389"/>
    </location>
</feature>
<comment type="caution">
    <text evidence="6">The sequence shown here is derived from an EMBL/GenBank/DDBJ whole genome shotgun (WGS) entry which is preliminary data.</text>
</comment>
<keyword evidence="2" id="KW-0812">Transmembrane</keyword>
<gene>
    <name evidence="6" type="ORF">TD95_002746</name>
</gene>
<feature type="region of interest" description="Disordered" evidence="5">
    <location>
        <begin position="377"/>
        <end position="499"/>
    </location>
</feature>
<dbReference type="AlphaFoldDB" id="A0A0F4ZKV4"/>
<dbReference type="PANTHER" id="PTHR28293:SF1">
    <property type="entry name" value="NUCLEAR RIM PROTEIN 1"/>
    <property type="match status" value="1"/>
</dbReference>
<keyword evidence="4" id="KW-0472">Membrane</keyword>
<evidence type="ECO:0000256" key="2">
    <source>
        <dbReference type="ARBA" id="ARBA00022692"/>
    </source>
</evidence>
<dbReference type="GO" id="GO:0007096">
    <property type="term" value="P:regulation of exit from mitosis"/>
    <property type="evidence" value="ECO:0007669"/>
    <property type="project" value="TreeGrafter"/>
</dbReference>
<evidence type="ECO:0000256" key="5">
    <source>
        <dbReference type="SAM" id="MobiDB-lite"/>
    </source>
</evidence>
<dbReference type="Proteomes" id="UP000033483">
    <property type="component" value="Unassembled WGS sequence"/>
</dbReference>
<protein>
    <recommendedName>
        <fullName evidence="8">Meiotically up-regulated gene 154 protein</fullName>
    </recommendedName>
</protein>